<accession>A0A9P0YPY8</accession>
<evidence type="ECO:0000313" key="1">
    <source>
        <dbReference type="EMBL" id="CAH9070881.1"/>
    </source>
</evidence>
<reference evidence="1" key="1">
    <citation type="submission" date="2022-07" db="EMBL/GenBank/DDBJ databases">
        <authorList>
            <person name="Macas J."/>
            <person name="Novak P."/>
            <person name="Neumann P."/>
        </authorList>
    </citation>
    <scope>NUCLEOTIDE SEQUENCE</scope>
</reference>
<gene>
    <name evidence="1" type="ORF">CEURO_LOCUS3813</name>
</gene>
<name>A0A9P0YPY8_CUSEU</name>
<comment type="caution">
    <text evidence="1">The sequence shown here is derived from an EMBL/GenBank/DDBJ whole genome shotgun (WGS) entry which is preliminary data.</text>
</comment>
<dbReference type="EMBL" id="CAMAPE010000006">
    <property type="protein sequence ID" value="CAH9070881.1"/>
    <property type="molecule type" value="Genomic_DNA"/>
</dbReference>
<proteinExistence type="predicted"/>
<dbReference type="Proteomes" id="UP001152484">
    <property type="component" value="Unassembled WGS sequence"/>
</dbReference>
<dbReference type="AlphaFoldDB" id="A0A9P0YPY8"/>
<organism evidence="1 2">
    <name type="scientific">Cuscuta europaea</name>
    <name type="common">European dodder</name>
    <dbReference type="NCBI Taxonomy" id="41803"/>
    <lineage>
        <taxon>Eukaryota</taxon>
        <taxon>Viridiplantae</taxon>
        <taxon>Streptophyta</taxon>
        <taxon>Embryophyta</taxon>
        <taxon>Tracheophyta</taxon>
        <taxon>Spermatophyta</taxon>
        <taxon>Magnoliopsida</taxon>
        <taxon>eudicotyledons</taxon>
        <taxon>Gunneridae</taxon>
        <taxon>Pentapetalae</taxon>
        <taxon>asterids</taxon>
        <taxon>lamiids</taxon>
        <taxon>Solanales</taxon>
        <taxon>Convolvulaceae</taxon>
        <taxon>Cuscuteae</taxon>
        <taxon>Cuscuta</taxon>
        <taxon>Cuscuta subgen. Cuscuta</taxon>
    </lineage>
</organism>
<keyword evidence="2" id="KW-1185">Reference proteome</keyword>
<sequence>MLLFHIQNRLVSFTKRGFCYHN</sequence>
<evidence type="ECO:0000313" key="2">
    <source>
        <dbReference type="Proteomes" id="UP001152484"/>
    </source>
</evidence>
<protein>
    <submittedName>
        <fullName evidence="1">Uncharacterized protein</fullName>
    </submittedName>
</protein>